<protein>
    <submittedName>
        <fullName evidence="4">MmgE/PrpD family protein</fullName>
    </submittedName>
</protein>
<name>A0A9X2T252_9HYPH</name>
<comment type="caution">
    <text evidence="4">The sequence shown here is derived from an EMBL/GenBank/DDBJ whole genome shotgun (WGS) entry which is preliminary data.</text>
</comment>
<dbReference type="Proteomes" id="UP001151088">
    <property type="component" value="Unassembled WGS sequence"/>
</dbReference>
<dbReference type="GO" id="GO:0016829">
    <property type="term" value="F:lyase activity"/>
    <property type="evidence" value="ECO:0007669"/>
    <property type="project" value="InterPro"/>
</dbReference>
<feature type="domain" description="MmgE/PrpD C-terminal" evidence="3">
    <location>
        <begin position="284"/>
        <end position="441"/>
    </location>
</feature>
<dbReference type="Gene3D" id="3.30.1330.120">
    <property type="entry name" value="2-methylcitrate dehydratase PrpD"/>
    <property type="match status" value="1"/>
</dbReference>
<feature type="domain" description="MmgE/PrpD N-terminal" evidence="2">
    <location>
        <begin position="17"/>
        <end position="260"/>
    </location>
</feature>
<gene>
    <name evidence="4" type="ORF">NVS89_10520</name>
</gene>
<evidence type="ECO:0000259" key="2">
    <source>
        <dbReference type="Pfam" id="PF03972"/>
    </source>
</evidence>
<dbReference type="InterPro" id="IPR005656">
    <property type="entry name" value="MmgE_PrpD"/>
</dbReference>
<dbReference type="InterPro" id="IPR045337">
    <property type="entry name" value="MmgE_PrpD_C"/>
</dbReference>
<dbReference type="Pfam" id="PF19305">
    <property type="entry name" value="MmgE_PrpD_C"/>
    <property type="match status" value="1"/>
</dbReference>
<dbReference type="Gene3D" id="1.10.4100.10">
    <property type="entry name" value="2-methylcitrate dehydratase PrpD"/>
    <property type="match status" value="1"/>
</dbReference>
<dbReference type="SUPFAM" id="SSF103378">
    <property type="entry name" value="2-methylcitrate dehydratase PrpD"/>
    <property type="match status" value="1"/>
</dbReference>
<dbReference type="RefSeq" id="WP_258732650.1">
    <property type="nucleotide sequence ID" value="NZ_JANTHZ010000003.1"/>
</dbReference>
<evidence type="ECO:0000256" key="1">
    <source>
        <dbReference type="ARBA" id="ARBA00006174"/>
    </source>
</evidence>
<dbReference type="InterPro" id="IPR036148">
    <property type="entry name" value="MmgE/PrpD_sf"/>
</dbReference>
<dbReference type="EMBL" id="JANTHZ010000003">
    <property type="protein sequence ID" value="MCS0495532.1"/>
    <property type="molecule type" value="Genomic_DNA"/>
</dbReference>
<keyword evidence="5" id="KW-1185">Reference proteome</keyword>
<organism evidence="4 5">
    <name type="scientific">Ancylobacter mangrovi</name>
    <dbReference type="NCBI Taxonomy" id="2972472"/>
    <lineage>
        <taxon>Bacteria</taxon>
        <taxon>Pseudomonadati</taxon>
        <taxon>Pseudomonadota</taxon>
        <taxon>Alphaproteobacteria</taxon>
        <taxon>Hyphomicrobiales</taxon>
        <taxon>Xanthobacteraceae</taxon>
        <taxon>Ancylobacter</taxon>
    </lineage>
</organism>
<reference evidence="4" key="1">
    <citation type="submission" date="2022-08" db="EMBL/GenBank/DDBJ databases">
        <authorList>
            <person name="Li F."/>
        </authorList>
    </citation>
    <scope>NUCLEOTIDE SEQUENCE</scope>
    <source>
        <strain evidence="4">MQZ15Z-1</strain>
    </source>
</reference>
<dbReference type="AlphaFoldDB" id="A0A9X2T252"/>
<dbReference type="InterPro" id="IPR045336">
    <property type="entry name" value="MmgE_PrpD_N"/>
</dbReference>
<proteinExistence type="inferred from homology"/>
<dbReference type="PANTHER" id="PTHR16943">
    <property type="entry name" value="2-METHYLCITRATE DEHYDRATASE-RELATED"/>
    <property type="match status" value="1"/>
</dbReference>
<sequence length="468" mass="48950">MNAQDIATTQGGPSLTRQFANYWSSVSYEELPPEVVAMCKRLLLDTLLVGARGADSDDARATTAGAADAFGPLAGPSALWDGSGRTAAPAVAALINGTATHALEFDDFGGCGHSSAVVVPAVCAIAEAEGIDGRGMIRALAAGYDLAHRMTAGVGGYRPHNDRGWHSTGTCGTFGAAAGAAAALGLDAERFTWALGIASSNAAGTWSYLGDGAMTKRFHPGRATSNGVVSAYLARSGLTGPAQALEARWGGFFSTYCGPEAVPEAVIDKLGVAFGVMTAGIKLFPCCRGLHSSIEALLDIMSETPCTGEEIDTIIVHGAERTRRQFSKREMTTILDGQFSLPYALASIATSGDATLEEFIPLRTGDPRVAALMERVEVRADRPLGPYDEPDVEVILKDGRQLAKHVPVSKGAAARPPSDAELARKHAAIAAPVFEPEAFKALGAMIAGLEDLKDFRDCTRLLTSGRRR</sequence>
<dbReference type="PANTHER" id="PTHR16943:SF8">
    <property type="entry name" value="2-METHYLCITRATE DEHYDRATASE"/>
    <property type="match status" value="1"/>
</dbReference>
<accession>A0A9X2T252</accession>
<comment type="similarity">
    <text evidence="1">Belongs to the PrpD family.</text>
</comment>
<evidence type="ECO:0000313" key="5">
    <source>
        <dbReference type="Proteomes" id="UP001151088"/>
    </source>
</evidence>
<evidence type="ECO:0000259" key="3">
    <source>
        <dbReference type="Pfam" id="PF19305"/>
    </source>
</evidence>
<dbReference type="Pfam" id="PF03972">
    <property type="entry name" value="MmgE_PrpD_N"/>
    <property type="match status" value="1"/>
</dbReference>
<dbReference type="InterPro" id="IPR042188">
    <property type="entry name" value="MmgE/PrpD_sf_2"/>
</dbReference>
<dbReference type="InterPro" id="IPR042183">
    <property type="entry name" value="MmgE/PrpD_sf_1"/>
</dbReference>
<evidence type="ECO:0000313" key="4">
    <source>
        <dbReference type="EMBL" id="MCS0495532.1"/>
    </source>
</evidence>